<comment type="similarity">
    <text evidence="1">Belongs to the SorC transcriptional regulatory family.</text>
</comment>
<dbReference type="InterPro" id="IPR036388">
    <property type="entry name" value="WH-like_DNA-bd_sf"/>
</dbReference>
<dbReference type="Gene3D" id="3.40.50.1360">
    <property type="match status" value="1"/>
</dbReference>
<dbReference type="SUPFAM" id="SSF100950">
    <property type="entry name" value="NagB/RpiA/CoA transferase-like"/>
    <property type="match status" value="1"/>
</dbReference>
<reference evidence="6 7" key="1">
    <citation type="submission" date="2024-05" db="EMBL/GenBank/DDBJ databases">
        <title>Genome sequence of Ponticoccus litoralis KCCM 90028.</title>
        <authorList>
            <person name="Kim J.M."/>
            <person name="Lee J.K."/>
            <person name="Choi B.J."/>
            <person name="Bayburt H."/>
            <person name="Baek J.H."/>
            <person name="Jeon C.O."/>
        </authorList>
    </citation>
    <scope>NUCLEOTIDE SEQUENCE [LARGE SCALE GENOMIC DNA]</scope>
    <source>
        <strain evidence="6 7">KCCM 90028</strain>
    </source>
</reference>
<evidence type="ECO:0000313" key="6">
    <source>
        <dbReference type="EMBL" id="MEN9063277.1"/>
    </source>
</evidence>
<dbReference type="AlphaFoldDB" id="A0AAW9SKX9"/>
<name>A0AAW9SKX9_9RHOB</name>
<dbReference type="RefSeq" id="WP_347168373.1">
    <property type="nucleotide sequence ID" value="NZ_JBDNCH010000004.1"/>
</dbReference>
<dbReference type="Gene3D" id="1.10.10.10">
    <property type="entry name" value="Winged helix-like DNA-binding domain superfamily/Winged helix DNA-binding domain"/>
    <property type="match status" value="1"/>
</dbReference>
<protein>
    <submittedName>
        <fullName evidence="6">Sugar-binding transcriptional regulator</fullName>
    </submittedName>
</protein>
<sequence length="318" mass="34771">MPRDPIQQRQQIEDQIIEAAWAYYHDDLNQSEIAEKLGLSRATVVNYLGEARRREYVRISLSPDVFRERQISSELREKFGLKECLVVPTGETGDQTLSRVARAASDWLPQLLVRGDRLGVSWGETIFKVSQYAERRPIPEIEIVQLVGSMTTPLGFAAETCSANLAQKFDATCINLHAPLLVEQPGLAEMLRAEPVIARQLDAVRTCNKVLFAAGSCEPDSHVVRCGLVSLDLLEAYKARGAQAVISGRFIDAEGNAILGEMDNRIIGADIAQMKGKDVALLVSAGLDRVDPILATMRAGITTHLATCSATTAALLNT</sequence>
<keyword evidence="4" id="KW-0804">Transcription</keyword>
<keyword evidence="2" id="KW-0805">Transcription regulation</keyword>
<dbReference type="GO" id="GO:0030246">
    <property type="term" value="F:carbohydrate binding"/>
    <property type="evidence" value="ECO:0007669"/>
    <property type="project" value="InterPro"/>
</dbReference>
<evidence type="ECO:0000313" key="7">
    <source>
        <dbReference type="Proteomes" id="UP001428774"/>
    </source>
</evidence>
<dbReference type="InterPro" id="IPR007324">
    <property type="entry name" value="Sugar-bd_dom_put"/>
</dbReference>
<organism evidence="6 7">
    <name type="scientific">Ponticoccus litoralis</name>
    <dbReference type="NCBI Taxonomy" id="422297"/>
    <lineage>
        <taxon>Bacteria</taxon>
        <taxon>Pseudomonadati</taxon>
        <taxon>Pseudomonadota</taxon>
        <taxon>Alphaproteobacteria</taxon>
        <taxon>Rhodobacterales</taxon>
        <taxon>Roseobacteraceae</taxon>
        <taxon>Ponticoccus</taxon>
    </lineage>
</organism>
<dbReference type="Pfam" id="PF04198">
    <property type="entry name" value="Sugar-bind"/>
    <property type="match status" value="1"/>
</dbReference>
<evidence type="ECO:0000256" key="2">
    <source>
        <dbReference type="ARBA" id="ARBA00023015"/>
    </source>
</evidence>
<dbReference type="GO" id="GO:0003677">
    <property type="term" value="F:DNA binding"/>
    <property type="evidence" value="ECO:0007669"/>
    <property type="project" value="UniProtKB-KW"/>
</dbReference>
<dbReference type="EMBL" id="JBDNCH010000004">
    <property type="protein sequence ID" value="MEN9063277.1"/>
    <property type="molecule type" value="Genomic_DNA"/>
</dbReference>
<dbReference type="SUPFAM" id="SSF88659">
    <property type="entry name" value="Sigma3 and sigma4 domains of RNA polymerase sigma factors"/>
    <property type="match status" value="1"/>
</dbReference>
<feature type="domain" description="Sugar-binding" evidence="5">
    <location>
        <begin position="66"/>
        <end position="317"/>
    </location>
</feature>
<dbReference type="Proteomes" id="UP001428774">
    <property type="component" value="Unassembled WGS sequence"/>
</dbReference>
<evidence type="ECO:0000256" key="3">
    <source>
        <dbReference type="ARBA" id="ARBA00023125"/>
    </source>
</evidence>
<dbReference type="InterPro" id="IPR037171">
    <property type="entry name" value="NagB/RpiA_transferase-like"/>
</dbReference>
<dbReference type="InterPro" id="IPR013324">
    <property type="entry name" value="RNA_pol_sigma_r3/r4-like"/>
</dbReference>
<evidence type="ECO:0000259" key="5">
    <source>
        <dbReference type="Pfam" id="PF04198"/>
    </source>
</evidence>
<dbReference type="PANTHER" id="PTHR34294">
    <property type="entry name" value="TRANSCRIPTIONAL REGULATOR-RELATED"/>
    <property type="match status" value="1"/>
</dbReference>
<accession>A0AAW9SKX9</accession>
<proteinExistence type="inferred from homology"/>
<comment type="caution">
    <text evidence="6">The sequence shown here is derived from an EMBL/GenBank/DDBJ whole genome shotgun (WGS) entry which is preliminary data.</text>
</comment>
<keyword evidence="7" id="KW-1185">Reference proteome</keyword>
<evidence type="ECO:0000256" key="1">
    <source>
        <dbReference type="ARBA" id="ARBA00010466"/>
    </source>
</evidence>
<gene>
    <name evidence="6" type="ORF">ABFB10_22090</name>
</gene>
<evidence type="ECO:0000256" key="4">
    <source>
        <dbReference type="ARBA" id="ARBA00023163"/>
    </source>
</evidence>
<dbReference type="InterPro" id="IPR051054">
    <property type="entry name" value="SorC_transcr_regulators"/>
</dbReference>
<dbReference type="PANTHER" id="PTHR34294:SF1">
    <property type="entry name" value="TRANSCRIPTIONAL REGULATOR LSRR"/>
    <property type="match status" value="1"/>
</dbReference>
<keyword evidence="3" id="KW-0238">DNA-binding</keyword>